<keyword evidence="2" id="KW-1185">Reference proteome</keyword>
<comment type="caution">
    <text evidence="1">The sequence shown here is derived from an EMBL/GenBank/DDBJ whole genome shotgun (WGS) entry which is preliminary data.</text>
</comment>
<sequence>MRMRFSQEELAEIIAFRQSRERAWHARFMICTTVISNVDSTLSSFTEDVEKEEVEAFKAYLRLAIANSAAADSPSAPSNIPIVTAG</sequence>
<proteinExistence type="predicted"/>
<dbReference type="EMBL" id="JNVN01000159">
    <property type="protein sequence ID" value="KHJ36056.1"/>
    <property type="molecule type" value="Genomic_DNA"/>
</dbReference>
<name>A0A0B1PGS4_UNCNE</name>
<evidence type="ECO:0000313" key="1">
    <source>
        <dbReference type="EMBL" id="KHJ36056.1"/>
    </source>
</evidence>
<dbReference type="Proteomes" id="UP000030854">
    <property type="component" value="Unassembled WGS sequence"/>
</dbReference>
<dbReference type="HOGENOM" id="CLU_018153_5_2_1"/>
<gene>
    <name evidence="1" type="ORF">EV44_g4235</name>
</gene>
<accession>A0A0B1PGS4</accession>
<organism evidence="1 2">
    <name type="scientific">Uncinula necator</name>
    <name type="common">Grape powdery mildew</name>
    <dbReference type="NCBI Taxonomy" id="52586"/>
    <lineage>
        <taxon>Eukaryota</taxon>
        <taxon>Fungi</taxon>
        <taxon>Dikarya</taxon>
        <taxon>Ascomycota</taxon>
        <taxon>Pezizomycotina</taxon>
        <taxon>Leotiomycetes</taxon>
        <taxon>Erysiphales</taxon>
        <taxon>Erysiphaceae</taxon>
        <taxon>Erysiphe</taxon>
    </lineage>
</organism>
<evidence type="ECO:0000313" key="2">
    <source>
        <dbReference type="Proteomes" id="UP000030854"/>
    </source>
</evidence>
<dbReference type="AlphaFoldDB" id="A0A0B1PGS4"/>
<protein>
    <submittedName>
        <fullName evidence="1">Putative eka-like protein</fullName>
    </submittedName>
</protein>
<reference evidence="1 2" key="1">
    <citation type="journal article" date="2014" name="BMC Genomics">
        <title>Adaptive genomic structural variation in the grape powdery mildew pathogen, Erysiphe necator.</title>
        <authorList>
            <person name="Jones L."/>
            <person name="Riaz S."/>
            <person name="Morales-Cruz A."/>
            <person name="Amrine K.C."/>
            <person name="McGuire B."/>
            <person name="Gubler W.D."/>
            <person name="Walker M.A."/>
            <person name="Cantu D."/>
        </authorList>
    </citation>
    <scope>NUCLEOTIDE SEQUENCE [LARGE SCALE GENOMIC DNA]</scope>
    <source>
        <strain evidence="2">c</strain>
    </source>
</reference>